<dbReference type="EMBL" id="QLMA01000002">
    <property type="protein sequence ID" value="RAJ85900.1"/>
    <property type="molecule type" value="Genomic_DNA"/>
</dbReference>
<dbReference type="Pfam" id="PF19572">
    <property type="entry name" value="PorV"/>
    <property type="match status" value="1"/>
</dbReference>
<dbReference type="RefSeq" id="WP_111591525.1">
    <property type="nucleotide sequence ID" value="NZ_QLMA01000002.1"/>
</dbReference>
<dbReference type="InterPro" id="IPR047799">
    <property type="entry name" value="T9SS_OM_PorV"/>
</dbReference>
<feature type="signal peptide" evidence="1">
    <location>
        <begin position="1"/>
        <end position="23"/>
    </location>
</feature>
<keyword evidence="4" id="KW-1185">Reference proteome</keyword>
<keyword evidence="1" id="KW-0732">Signal</keyword>
<evidence type="ECO:0000256" key="1">
    <source>
        <dbReference type="SAM" id="SignalP"/>
    </source>
</evidence>
<name>A0A327W7A0_9BACT</name>
<dbReference type="NCBIfam" id="NF033710">
    <property type="entry name" value="T9SS_OM_PorV"/>
    <property type="match status" value="1"/>
</dbReference>
<protein>
    <recommendedName>
        <fullName evidence="2">Type IX secretion system protein PorV domain-containing protein</fullName>
    </recommendedName>
</protein>
<feature type="chain" id="PRO_5016282794" description="Type IX secretion system protein PorV domain-containing protein" evidence="1">
    <location>
        <begin position="24"/>
        <end position="392"/>
    </location>
</feature>
<dbReference type="NCBIfam" id="NF033709">
    <property type="entry name" value="PorV_fam"/>
    <property type="match status" value="1"/>
</dbReference>
<proteinExistence type="predicted"/>
<reference evidence="3 4" key="1">
    <citation type="submission" date="2018-06" db="EMBL/GenBank/DDBJ databases">
        <title>Genomic Encyclopedia of Archaeal and Bacterial Type Strains, Phase II (KMG-II): from individual species to whole genera.</title>
        <authorList>
            <person name="Goeker M."/>
        </authorList>
    </citation>
    <scope>NUCLEOTIDE SEQUENCE [LARGE SCALE GENOMIC DNA]</scope>
    <source>
        <strain evidence="3 4">DSM 29821</strain>
    </source>
</reference>
<comment type="caution">
    <text evidence="3">The sequence shown here is derived from an EMBL/GenBank/DDBJ whole genome shotgun (WGS) entry which is preliminary data.</text>
</comment>
<dbReference type="InterPro" id="IPR045741">
    <property type="entry name" value="PorV"/>
</dbReference>
<dbReference type="AlphaFoldDB" id="A0A327W7A0"/>
<sequence>MIRKLTLSLVFIYSTFTSLRTSAQTIDSTGQLDGRTNTINTAVPFLRITPDARSGAMGDVGLAISPDASSMYFNLSKIPFADVKSSVAVTYTPWLKELVNDVFLATVSGYTKIDDNQAVSGSLRYFSLGTINFRDITNTDQGNFHPREFALDAGYARKLSEHFGVGLTGRFIYSNLAGGQTVNDQTIRPGKAFAADVSGFYTKDFEKDNGTVNKLSIGLAITNIGTKISYTSSAQNKDFIPTNFGLGAAYTVAMDEMNTITLALDVNKLMVPTPDTAGRYKNKSVLEGMFSSFGDAPGGFKEEMQELMYSLGAEYWYNKQFAVRAGYFNENKNKGNRKYFTAGVGIKYDIFGLNFSYLVPSGSGIQRNPLSNTLRFTLTFDLGTREESRTGW</sequence>
<evidence type="ECO:0000313" key="3">
    <source>
        <dbReference type="EMBL" id="RAJ85900.1"/>
    </source>
</evidence>
<feature type="domain" description="Type IX secretion system protein PorV" evidence="2">
    <location>
        <begin position="36"/>
        <end position="275"/>
    </location>
</feature>
<organism evidence="3 4">
    <name type="scientific">Chitinophaga dinghuensis</name>
    <dbReference type="NCBI Taxonomy" id="1539050"/>
    <lineage>
        <taxon>Bacteria</taxon>
        <taxon>Pseudomonadati</taxon>
        <taxon>Bacteroidota</taxon>
        <taxon>Chitinophagia</taxon>
        <taxon>Chitinophagales</taxon>
        <taxon>Chitinophagaceae</taxon>
        <taxon>Chitinophaga</taxon>
    </lineage>
</organism>
<dbReference type="Gene3D" id="2.40.160.60">
    <property type="entry name" value="Outer membrane protein transport protein (OMPP1/FadL/TodX)"/>
    <property type="match status" value="1"/>
</dbReference>
<gene>
    <name evidence="3" type="ORF">CLV59_102607</name>
</gene>
<dbReference type="OrthoDB" id="9758448at2"/>
<evidence type="ECO:0000313" key="4">
    <source>
        <dbReference type="Proteomes" id="UP000249819"/>
    </source>
</evidence>
<dbReference type="Proteomes" id="UP000249819">
    <property type="component" value="Unassembled WGS sequence"/>
</dbReference>
<evidence type="ECO:0000259" key="2">
    <source>
        <dbReference type="Pfam" id="PF19572"/>
    </source>
</evidence>
<accession>A0A327W7A0</accession>